<dbReference type="PANTHER" id="PTHR10434:SF40">
    <property type="entry name" value="1-ACYL-SN-GLYCEROL-3-PHOSPHATE ACYLTRANSFERASE"/>
    <property type="match status" value="1"/>
</dbReference>
<keyword evidence="3" id="KW-1133">Transmembrane helix</keyword>
<dbReference type="CDD" id="cd07989">
    <property type="entry name" value="LPLAT_AGPAT-like"/>
    <property type="match status" value="1"/>
</dbReference>
<feature type="domain" description="Phospholipid/glycerol acyltransferase" evidence="4">
    <location>
        <begin position="42"/>
        <end position="160"/>
    </location>
</feature>
<gene>
    <name evidence="5" type="ORF">DCW38_00885</name>
</gene>
<dbReference type="Proteomes" id="UP000264062">
    <property type="component" value="Unassembled WGS sequence"/>
</dbReference>
<name>A0A350H859_UNCW3</name>
<organism evidence="5 6">
    <name type="scientific">candidate division WOR-3 bacterium</name>
    <dbReference type="NCBI Taxonomy" id="2052148"/>
    <lineage>
        <taxon>Bacteria</taxon>
        <taxon>Bacteria division WOR-3</taxon>
    </lineage>
</organism>
<dbReference type="Pfam" id="PF01553">
    <property type="entry name" value="Acyltransferase"/>
    <property type="match status" value="1"/>
</dbReference>
<dbReference type="GO" id="GO:0003841">
    <property type="term" value="F:1-acylglycerol-3-phosphate O-acyltransferase activity"/>
    <property type="evidence" value="ECO:0007669"/>
    <property type="project" value="TreeGrafter"/>
</dbReference>
<feature type="non-terminal residue" evidence="5">
    <location>
        <position position="167"/>
    </location>
</feature>
<feature type="transmembrane region" description="Helical" evidence="3">
    <location>
        <begin position="12"/>
        <end position="33"/>
    </location>
</feature>
<protein>
    <recommendedName>
        <fullName evidence="4">Phospholipid/glycerol acyltransferase domain-containing protein</fullName>
    </recommendedName>
</protein>
<dbReference type="SUPFAM" id="SSF69593">
    <property type="entry name" value="Glycerol-3-phosphate (1)-acyltransferase"/>
    <property type="match status" value="1"/>
</dbReference>
<dbReference type="SMART" id="SM00563">
    <property type="entry name" value="PlsC"/>
    <property type="match status" value="1"/>
</dbReference>
<keyword evidence="3" id="KW-0472">Membrane</keyword>
<keyword evidence="3" id="KW-0812">Transmembrane</keyword>
<dbReference type="GO" id="GO:0006654">
    <property type="term" value="P:phosphatidic acid biosynthetic process"/>
    <property type="evidence" value="ECO:0007669"/>
    <property type="project" value="TreeGrafter"/>
</dbReference>
<dbReference type="InterPro" id="IPR002123">
    <property type="entry name" value="Plipid/glycerol_acylTrfase"/>
</dbReference>
<evidence type="ECO:0000313" key="6">
    <source>
        <dbReference type="Proteomes" id="UP000264062"/>
    </source>
</evidence>
<evidence type="ECO:0000256" key="3">
    <source>
        <dbReference type="SAM" id="Phobius"/>
    </source>
</evidence>
<accession>A0A350H859</accession>
<proteinExistence type="predicted"/>
<evidence type="ECO:0000259" key="4">
    <source>
        <dbReference type="SMART" id="SM00563"/>
    </source>
</evidence>
<comment type="caution">
    <text evidence="5">The sequence shown here is derived from an EMBL/GenBank/DDBJ whole genome shotgun (WGS) entry which is preliminary data.</text>
</comment>
<evidence type="ECO:0000256" key="1">
    <source>
        <dbReference type="ARBA" id="ARBA00022679"/>
    </source>
</evidence>
<evidence type="ECO:0000256" key="2">
    <source>
        <dbReference type="ARBA" id="ARBA00023315"/>
    </source>
</evidence>
<dbReference type="EMBL" id="DMZY01000029">
    <property type="protein sequence ID" value="HAV91725.1"/>
    <property type="molecule type" value="Genomic_DNA"/>
</dbReference>
<evidence type="ECO:0000313" key="5">
    <source>
        <dbReference type="EMBL" id="HAV91725.1"/>
    </source>
</evidence>
<dbReference type="AlphaFoldDB" id="A0A350H859"/>
<keyword evidence="2" id="KW-0012">Acyltransferase</keyword>
<sequence>MSRKRRSSRIAFNAFYFLIHFYYFFFLGVKVVGKIGTRERPLIFVANHRSFNDPPALGTLVYSFRRSNEVHDLAKSELFGINPVFSRILKTLHSIPLQRDGLDLSAINYTLNLLKKGDYIIIFPEGTRNKTDELLEGKSGAGFLALKSRAKAIPVFLKNTDKSFITQ</sequence>
<keyword evidence="1" id="KW-0808">Transferase</keyword>
<dbReference type="PANTHER" id="PTHR10434">
    <property type="entry name" value="1-ACYL-SN-GLYCEROL-3-PHOSPHATE ACYLTRANSFERASE"/>
    <property type="match status" value="1"/>
</dbReference>
<reference evidence="5 6" key="1">
    <citation type="journal article" date="2018" name="Nat. Biotechnol.">
        <title>A standardized bacterial taxonomy based on genome phylogeny substantially revises the tree of life.</title>
        <authorList>
            <person name="Parks D.H."/>
            <person name="Chuvochina M."/>
            <person name="Waite D.W."/>
            <person name="Rinke C."/>
            <person name="Skarshewski A."/>
            <person name="Chaumeil P.A."/>
            <person name="Hugenholtz P."/>
        </authorList>
    </citation>
    <scope>NUCLEOTIDE SEQUENCE [LARGE SCALE GENOMIC DNA]</scope>
    <source>
        <strain evidence="5">UBA9956</strain>
    </source>
</reference>